<proteinExistence type="predicted"/>
<accession>H8K620</accession>
<protein>
    <submittedName>
        <fullName evidence="1">Uncharacterized protein</fullName>
    </submittedName>
</protein>
<dbReference type="AlphaFoldDB" id="H8K620"/>
<dbReference type="EMBL" id="CP003334">
    <property type="protein sequence ID" value="AFC69964.1"/>
    <property type="molecule type" value="Genomic_DNA"/>
</dbReference>
<sequence>MTVETLITIWLSGAINYKNWLTVQTRAWYVSITEKRYFCLGTVDGNILTVRFTFRDNHIRIFRAGYWCKGKRIYE</sequence>
<organism evidence="1 2">
    <name type="scientific">Rickettsia amblyommatis (strain GAT-30V)</name>
    <name type="common">Rickettsia amblyommii</name>
    <dbReference type="NCBI Taxonomy" id="1105111"/>
    <lineage>
        <taxon>Bacteria</taxon>
        <taxon>Pseudomonadati</taxon>
        <taxon>Pseudomonadota</taxon>
        <taxon>Alphaproteobacteria</taxon>
        <taxon>Rickettsiales</taxon>
        <taxon>Rickettsiaceae</taxon>
        <taxon>Rickettsieae</taxon>
        <taxon>Rickettsia</taxon>
        <taxon>spotted fever group</taxon>
    </lineage>
</organism>
<reference evidence="1 2" key="2">
    <citation type="journal article" date="2016" name="Int. J. Syst. Evol. Microbiol.">
        <title>Rickettsia amblyommatis sp. nov., a spotted fever group Rickettsia associated with multiple species of Amblyomma ticks in North, Central and South America.</title>
        <authorList>
            <person name="Karpathy S.E."/>
            <person name="Slater K.S."/>
            <person name="Goldsmith C.S."/>
            <person name="Nicholson W.L."/>
            <person name="Paddock C.D."/>
        </authorList>
    </citation>
    <scope>NUCLEOTIDE SEQUENCE [LARGE SCALE GENOMIC DNA]</scope>
    <source>
        <strain evidence="1 2">GAT-30V</strain>
    </source>
</reference>
<reference evidence="2" key="1">
    <citation type="submission" date="2012-02" db="EMBL/GenBank/DDBJ databases">
        <title>Complete genome sequence of Candidatus Rickettsia amblyommii strain GAT-30V.</title>
        <authorList>
            <person name="Johnson S.L."/>
            <person name="Munk A.C."/>
            <person name="Han S."/>
            <person name="Bruce D.C."/>
            <person name="Dasch G.A."/>
        </authorList>
    </citation>
    <scope>NUCLEOTIDE SEQUENCE [LARGE SCALE GENOMIC DNA]</scope>
    <source>
        <strain evidence="2">GAT-30V</strain>
    </source>
</reference>
<dbReference type="STRING" id="1105111.MCE_05560"/>
<dbReference type="KEGG" id="ram:MCE_05560"/>
<dbReference type="HOGENOM" id="CLU_2668703_0_0_5"/>
<gene>
    <name evidence="1" type="ordered locus">MCE_05560</name>
</gene>
<evidence type="ECO:0000313" key="2">
    <source>
        <dbReference type="Proteomes" id="UP000008005"/>
    </source>
</evidence>
<dbReference type="Proteomes" id="UP000008005">
    <property type="component" value="Chromosome"/>
</dbReference>
<name>H8K620_RICAG</name>
<evidence type="ECO:0000313" key="1">
    <source>
        <dbReference type="EMBL" id="AFC69964.1"/>
    </source>
</evidence>